<dbReference type="AlphaFoldDB" id="A0A1V5SKK3"/>
<keyword evidence="3" id="KW-0479">Metal-binding</keyword>
<accession>A0A1V5SKK3</accession>
<dbReference type="Pfam" id="PF04055">
    <property type="entry name" value="Radical_SAM"/>
    <property type="match status" value="1"/>
</dbReference>
<proteinExistence type="predicted"/>
<protein>
    <submittedName>
        <fullName evidence="7">Antilisterial bacteriocin subtilosin biosynthesis protein AlbA</fullName>
    </submittedName>
</protein>
<dbReference type="EMBL" id="MWBQ01000198">
    <property type="protein sequence ID" value="OQA54753.1"/>
    <property type="molecule type" value="Genomic_DNA"/>
</dbReference>
<dbReference type="GO" id="GO:0003824">
    <property type="term" value="F:catalytic activity"/>
    <property type="evidence" value="ECO:0007669"/>
    <property type="project" value="InterPro"/>
</dbReference>
<comment type="caution">
    <text evidence="7">The sequence shown here is derived from an EMBL/GenBank/DDBJ whole genome shotgun (WGS) entry which is preliminary data.</text>
</comment>
<feature type="domain" description="Radical SAM core" evidence="6">
    <location>
        <begin position="58"/>
        <end position="262"/>
    </location>
</feature>
<gene>
    <name evidence="7" type="primary">albA_2</name>
    <name evidence="7" type="ORF">BWY41_01924</name>
</gene>
<sequence length="366" mass="41790">MKKTYLALRQLISPFIQYGATITAHLFKHPRYLTAFPRLFFHFQQCKKLRQNELHEGVTVPLFLILSLTKRCNLKCAGCYAHPQETSSPLISFDSWKKIIREANDLGVFGFVLAGGEPFLFPNLIELPRLFPNNLFVLFTNGTLCSEKDLDRMSHTANLAVFVSIEGDEHHTNNRRGTNVHQHAMQTLTHLIQRGIPCGISVTITKNNYDYWIKVENLTEFMKMGVHLGFFLEYIPSSQHDCQLQITFEERERLHRYIEWIRDHCQIFLIHSPGDEVLFGGCLSAGRGFAHVAPNGDLTPCPVSLLATHNLKNSNLREGLMSPLFTRIRQDHRLLETEGSPCALSVHTEELAKLAKEVGAYQNSCW</sequence>
<dbReference type="PANTHER" id="PTHR43524">
    <property type="entry name" value="RADICAL SAM SUPERFAMILY PROTEIN"/>
    <property type="match status" value="1"/>
</dbReference>
<evidence type="ECO:0000256" key="5">
    <source>
        <dbReference type="ARBA" id="ARBA00023014"/>
    </source>
</evidence>
<dbReference type="PANTHER" id="PTHR43524:SF1">
    <property type="entry name" value="RADICAL SAM SUPERFAMILY PROTEIN"/>
    <property type="match status" value="1"/>
</dbReference>
<dbReference type="PROSITE" id="PS51918">
    <property type="entry name" value="RADICAL_SAM"/>
    <property type="match status" value="1"/>
</dbReference>
<dbReference type="GO" id="GO:0051536">
    <property type="term" value="F:iron-sulfur cluster binding"/>
    <property type="evidence" value="ECO:0007669"/>
    <property type="project" value="UniProtKB-KW"/>
</dbReference>
<dbReference type="Gene3D" id="3.20.20.70">
    <property type="entry name" value="Aldolase class I"/>
    <property type="match status" value="1"/>
</dbReference>
<comment type="cofactor">
    <cofactor evidence="1">
        <name>[4Fe-4S] cluster</name>
        <dbReference type="ChEBI" id="CHEBI:49883"/>
    </cofactor>
</comment>
<evidence type="ECO:0000313" key="7">
    <source>
        <dbReference type="EMBL" id="OQA54753.1"/>
    </source>
</evidence>
<dbReference type="CDD" id="cd01335">
    <property type="entry name" value="Radical_SAM"/>
    <property type="match status" value="1"/>
</dbReference>
<evidence type="ECO:0000256" key="1">
    <source>
        <dbReference type="ARBA" id="ARBA00001966"/>
    </source>
</evidence>
<organism evidence="7">
    <name type="scientific">Candidatus Atribacter allofermentans</name>
    <dbReference type="NCBI Taxonomy" id="1852833"/>
    <lineage>
        <taxon>Bacteria</taxon>
        <taxon>Pseudomonadati</taxon>
        <taxon>Atribacterota</taxon>
        <taxon>Atribacteria</taxon>
        <taxon>Atribacterales</taxon>
        <taxon>Atribacteraceae</taxon>
        <taxon>Atribacter</taxon>
    </lineage>
</organism>
<evidence type="ECO:0000256" key="3">
    <source>
        <dbReference type="ARBA" id="ARBA00022723"/>
    </source>
</evidence>
<name>A0A1V5SKK3_9BACT</name>
<dbReference type="InterPro" id="IPR058240">
    <property type="entry name" value="rSAM_sf"/>
</dbReference>
<dbReference type="SUPFAM" id="SSF102114">
    <property type="entry name" value="Radical SAM enzymes"/>
    <property type="match status" value="1"/>
</dbReference>
<evidence type="ECO:0000256" key="4">
    <source>
        <dbReference type="ARBA" id="ARBA00023004"/>
    </source>
</evidence>
<reference evidence="7" key="1">
    <citation type="submission" date="2017-02" db="EMBL/GenBank/DDBJ databases">
        <title>Delving into the versatile metabolic prowess of the omnipresent phylum Bacteroidetes.</title>
        <authorList>
            <person name="Nobu M.K."/>
            <person name="Mei R."/>
            <person name="Narihiro T."/>
            <person name="Kuroda K."/>
            <person name="Liu W.-T."/>
        </authorList>
    </citation>
    <scope>NUCLEOTIDE SEQUENCE</scope>
    <source>
        <strain evidence="7">ADurb.Bin276</strain>
    </source>
</reference>
<dbReference type="InterPro" id="IPR007197">
    <property type="entry name" value="rSAM"/>
</dbReference>
<dbReference type="GO" id="GO:0046872">
    <property type="term" value="F:metal ion binding"/>
    <property type="evidence" value="ECO:0007669"/>
    <property type="project" value="UniProtKB-KW"/>
</dbReference>
<dbReference type="SFLD" id="SFLDG01386">
    <property type="entry name" value="main_SPASM_domain-containing"/>
    <property type="match status" value="1"/>
</dbReference>
<evidence type="ECO:0000256" key="2">
    <source>
        <dbReference type="ARBA" id="ARBA00022691"/>
    </source>
</evidence>
<keyword evidence="2" id="KW-0949">S-adenosyl-L-methionine</keyword>
<dbReference type="SFLD" id="SFLDG01067">
    <property type="entry name" value="SPASM/twitch_domain_containing"/>
    <property type="match status" value="1"/>
</dbReference>
<keyword evidence="4" id="KW-0408">Iron</keyword>
<dbReference type="Proteomes" id="UP000485569">
    <property type="component" value="Unassembled WGS sequence"/>
</dbReference>
<dbReference type="SFLD" id="SFLDS00029">
    <property type="entry name" value="Radical_SAM"/>
    <property type="match status" value="1"/>
</dbReference>
<dbReference type="InterPro" id="IPR013785">
    <property type="entry name" value="Aldolase_TIM"/>
</dbReference>
<evidence type="ECO:0000259" key="6">
    <source>
        <dbReference type="PROSITE" id="PS51918"/>
    </source>
</evidence>
<keyword evidence="5" id="KW-0411">Iron-sulfur</keyword>